<gene>
    <name evidence="8" type="ordered locus">Mmc1_1049</name>
</gene>
<evidence type="ECO:0000313" key="8">
    <source>
        <dbReference type="EMBL" id="ABK43567.1"/>
    </source>
</evidence>
<dbReference type="GO" id="GO:0016114">
    <property type="term" value="P:terpenoid biosynthetic process"/>
    <property type="evidence" value="ECO:0007669"/>
    <property type="project" value="UniProtKB-ARBA"/>
</dbReference>
<dbReference type="InterPro" id="IPR033749">
    <property type="entry name" value="Polyprenyl_synt_CS"/>
</dbReference>
<dbReference type="SUPFAM" id="SSF48576">
    <property type="entry name" value="Terpenoid synthases"/>
    <property type="match status" value="1"/>
</dbReference>
<comment type="similarity">
    <text evidence="2 7">Belongs to the FPP/GGPP synthase family.</text>
</comment>
<dbReference type="FunFam" id="1.10.600.10:FF:000001">
    <property type="entry name" value="Geranylgeranyl diphosphate synthase"/>
    <property type="match status" value="1"/>
</dbReference>
<accession>A0L6H4</accession>
<dbReference type="EC" id="2.5.1.10" evidence="8"/>
<dbReference type="Gene3D" id="1.10.600.10">
    <property type="entry name" value="Farnesyl Diphosphate Synthase"/>
    <property type="match status" value="1"/>
</dbReference>
<dbReference type="PROSITE" id="PS00444">
    <property type="entry name" value="POLYPRENYL_SYNTHASE_2"/>
    <property type="match status" value="1"/>
</dbReference>
<dbReference type="STRING" id="156889.Mmc1_1049"/>
<evidence type="ECO:0000256" key="5">
    <source>
        <dbReference type="ARBA" id="ARBA00022842"/>
    </source>
</evidence>
<dbReference type="HOGENOM" id="CLU_014015_0_0_5"/>
<dbReference type="OrthoDB" id="9805316at2"/>
<dbReference type="GO" id="GO:0046872">
    <property type="term" value="F:metal ion binding"/>
    <property type="evidence" value="ECO:0007669"/>
    <property type="project" value="UniProtKB-KW"/>
</dbReference>
<reference evidence="9" key="1">
    <citation type="journal article" date="2009" name="Appl. Environ. Microbiol.">
        <title>Complete genome sequence of the chemolithoautotrophic marine magnetotactic coccus strain MC-1.</title>
        <authorList>
            <person name="Schubbe S."/>
            <person name="Williams T.J."/>
            <person name="Xie G."/>
            <person name="Kiss H.E."/>
            <person name="Brettin T.S."/>
            <person name="Martinez D."/>
            <person name="Ross C.A."/>
            <person name="Schuler D."/>
            <person name="Cox B.L."/>
            <person name="Nealson K.H."/>
            <person name="Bazylinski D.A."/>
        </authorList>
    </citation>
    <scope>NUCLEOTIDE SEQUENCE [LARGE SCALE GENOMIC DNA]</scope>
    <source>
        <strain evidence="9">ATCC BAA-1437 / JCM 17883 / MC-1</strain>
    </source>
</reference>
<evidence type="ECO:0000313" key="9">
    <source>
        <dbReference type="Proteomes" id="UP000002586"/>
    </source>
</evidence>
<keyword evidence="4" id="KW-0479">Metal-binding</keyword>
<dbReference type="PROSITE" id="PS00723">
    <property type="entry name" value="POLYPRENYL_SYNTHASE_1"/>
    <property type="match status" value="1"/>
</dbReference>
<keyword evidence="9" id="KW-1185">Reference proteome</keyword>
<dbReference type="AlphaFoldDB" id="A0L6H4"/>
<evidence type="ECO:0000256" key="7">
    <source>
        <dbReference type="RuleBase" id="RU004466"/>
    </source>
</evidence>
<name>A0L6H4_MAGMM</name>
<dbReference type="PANTHER" id="PTHR43281:SF1">
    <property type="entry name" value="FARNESYL DIPHOSPHATE SYNTHASE"/>
    <property type="match status" value="1"/>
</dbReference>
<evidence type="ECO:0000256" key="1">
    <source>
        <dbReference type="ARBA" id="ARBA00001946"/>
    </source>
</evidence>
<dbReference type="PANTHER" id="PTHR43281">
    <property type="entry name" value="FARNESYL DIPHOSPHATE SYNTHASE"/>
    <property type="match status" value="1"/>
</dbReference>
<protein>
    <submittedName>
        <fullName evidence="8">Farnesyl-diphosphate synthase</fullName>
        <ecNumber evidence="8">2.5.1.10</ecNumber>
    </submittedName>
</protein>
<dbReference type="EMBL" id="CP000471">
    <property type="protein sequence ID" value="ABK43567.1"/>
    <property type="molecule type" value="Genomic_DNA"/>
</dbReference>
<keyword evidence="5" id="KW-0460">Magnesium</keyword>
<dbReference type="Proteomes" id="UP000002586">
    <property type="component" value="Chromosome"/>
</dbReference>
<proteinExistence type="inferred from homology"/>
<reference evidence="8 9" key="2">
    <citation type="journal article" date="2012" name="Int. J. Syst. Evol. Microbiol.">
        <title>Magnetococcus marinus gen. nov., sp. nov., a marine, magnetotactic bacterium that represents a novel lineage (Magnetococcaceae fam. nov.; Magnetococcales ord. nov.) at the base of the Alphaproteobacteria.</title>
        <authorList>
            <person name="Bazylinski D.A."/>
            <person name="Williams T.J."/>
            <person name="Lefevre C.T."/>
            <person name="Berg R.J."/>
            <person name="Zhang C.L."/>
            <person name="Bowser S.S."/>
            <person name="Dean A.J."/>
            <person name="Beveridge T.J."/>
        </authorList>
    </citation>
    <scope>NUCLEOTIDE SEQUENCE [LARGE SCALE GENOMIC DNA]</scope>
    <source>
        <strain evidence="9">ATCC BAA-1437 / JCM 17883 / MC-1</strain>
    </source>
</reference>
<sequence>MELKPYLADRKYLVESALDRLLPAADREPRALTGAMRYSLLIGGKRLRPILTLACCEAVGGALERAMNFACAMECVHTYSLIHDDLPAMDNDDLRRGHPTCHRQYGEATAILAGDALLTHAFELAAKPVTGVLPEARLELIGELAMAAGTYGMVGGQMLDIQGEKRPLELVQLQNIHIHKTGALIRVACLAGARLGGGTPDQVKHLKRYGEALGLAFQITDDILDEVGDTKTLGKATGVDRALDKATYPKLMGLAQAREAAENLMQEATRCLTEFGPQADPLRALAQYVIARTH</sequence>
<dbReference type="KEGG" id="mgm:Mmc1_1049"/>
<dbReference type="InterPro" id="IPR053378">
    <property type="entry name" value="Prenyl_diphosphate_synthase"/>
</dbReference>
<dbReference type="GO" id="GO:0004337">
    <property type="term" value="F:(2E,6E)-farnesyl diphosphate synthase activity"/>
    <property type="evidence" value="ECO:0007669"/>
    <property type="project" value="UniProtKB-EC"/>
</dbReference>
<dbReference type="RefSeq" id="WP_011712724.1">
    <property type="nucleotide sequence ID" value="NC_008576.1"/>
</dbReference>
<dbReference type="GO" id="GO:0005737">
    <property type="term" value="C:cytoplasm"/>
    <property type="evidence" value="ECO:0007669"/>
    <property type="project" value="UniProtKB-ARBA"/>
</dbReference>
<dbReference type="NCBIfam" id="NF045485">
    <property type="entry name" value="FPPsyn"/>
    <property type="match status" value="1"/>
</dbReference>
<evidence type="ECO:0000256" key="6">
    <source>
        <dbReference type="ARBA" id="ARBA00023229"/>
    </source>
</evidence>
<evidence type="ECO:0000256" key="4">
    <source>
        <dbReference type="ARBA" id="ARBA00022723"/>
    </source>
</evidence>
<evidence type="ECO:0000256" key="2">
    <source>
        <dbReference type="ARBA" id="ARBA00006706"/>
    </source>
</evidence>
<organism evidence="8 9">
    <name type="scientific">Magnetococcus marinus (strain ATCC BAA-1437 / JCM 17883 / MC-1)</name>
    <dbReference type="NCBI Taxonomy" id="156889"/>
    <lineage>
        <taxon>Bacteria</taxon>
        <taxon>Pseudomonadati</taxon>
        <taxon>Pseudomonadota</taxon>
        <taxon>Magnetococcia</taxon>
        <taxon>Magnetococcales</taxon>
        <taxon>Magnetococcaceae</taxon>
        <taxon>Magnetococcus</taxon>
    </lineage>
</organism>
<dbReference type="Pfam" id="PF00348">
    <property type="entry name" value="polyprenyl_synt"/>
    <property type="match status" value="1"/>
</dbReference>
<keyword evidence="3 7" id="KW-0808">Transferase</keyword>
<dbReference type="InterPro" id="IPR008949">
    <property type="entry name" value="Isoprenoid_synthase_dom_sf"/>
</dbReference>
<dbReference type="eggNOG" id="COG0142">
    <property type="taxonomic scope" value="Bacteria"/>
</dbReference>
<dbReference type="SFLD" id="SFLDG01017">
    <property type="entry name" value="Polyprenyl_Transferase_Like"/>
    <property type="match status" value="1"/>
</dbReference>
<dbReference type="CDD" id="cd00685">
    <property type="entry name" value="Trans_IPPS_HT"/>
    <property type="match status" value="1"/>
</dbReference>
<keyword evidence="6" id="KW-0414">Isoprene biosynthesis</keyword>
<dbReference type="SFLD" id="SFLDS00005">
    <property type="entry name" value="Isoprenoid_Synthase_Type_I"/>
    <property type="match status" value="1"/>
</dbReference>
<dbReference type="InterPro" id="IPR000092">
    <property type="entry name" value="Polyprenyl_synt"/>
</dbReference>
<comment type="cofactor">
    <cofactor evidence="1">
        <name>Mg(2+)</name>
        <dbReference type="ChEBI" id="CHEBI:18420"/>
    </cofactor>
</comment>
<evidence type="ECO:0000256" key="3">
    <source>
        <dbReference type="ARBA" id="ARBA00022679"/>
    </source>
</evidence>